<comment type="subcellular location">
    <subcellularLocation>
        <location evidence="1">Cell membrane</location>
        <topology evidence="1">Multi-pass membrane protein</topology>
    </subcellularLocation>
</comment>
<feature type="transmembrane region" description="Helical" evidence="6">
    <location>
        <begin position="332"/>
        <end position="354"/>
    </location>
</feature>
<feature type="transmembrane region" description="Helical" evidence="6">
    <location>
        <begin position="95"/>
        <end position="116"/>
    </location>
</feature>
<keyword evidence="2" id="KW-1003">Cell membrane</keyword>
<dbReference type="GO" id="GO:0022857">
    <property type="term" value="F:transmembrane transporter activity"/>
    <property type="evidence" value="ECO:0007669"/>
    <property type="project" value="InterPro"/>
</dbReference>
<evidence type="ECO:0000256" key="5">
    <source>
        <dbReference type="ARBA" id="ARBA00023136"/>
    </source>
</evidence>
<accession>A0A1V0N207</accession>
<feature type="transmembrane region" description="Helical" evidence="6">
    <location>
        <begin position="428"/>
        <end position="449"/>
    </location>
</feature>
<dbReference type="Gene3D" id="1.20.1740.10">
    <property type="entry name" value="Amino acid/polyamine transporter I"/>
    <property type="match status" value="1"/>
</dbReference>
<organism evidence="7 8">
    <name type="scientific">Ferroplasma acidiphilum</name>
    <dbReference type="NCBI Taxonomy" id="74969"/>
    <lineage>
        <taxon>Archaea</taxon>
        <taxon>Methanobacteriati</taxon>
        <taxon>Thermoplasmatota</taxon>
        <taxon>Thermoplasmata</taxon>
        <taxon>Thermoplasmatales</taxon>
        <taxon>Ferroplasmaceae</taxon>
        <taxon>Ferroplasma</taxon>
    </lineage>
</organism>
<dbReference type="AlphaFoldDB" id="A0A1V0N207"/>
<dbReference type="EMBL" id="CP015363">
    <property type="protein sequence ID" value="ARD84153.1"/>
    <property type="molecule type" value="Genomic_DNA"/>
</dbReference>
<keyword evidence="4 6" id="KW-1133">Transmembrane helix</keyword>
<dbReference type="Pfam" id="PF13520">
    <property type="entry name" value="AA_permease_2"/>
    <property type="match status" value="1"/>
</dbReference>
<evidence type="ECO:0000256" key="6">
    <source>
        <dbReference type="SAM" id="Phobius"/>
    </source>
</evidence>
<reference evidence="7 8" key="1">
    <citation type="submission" date="2011-10" db="EMBL/GenBank/DDBJ databases">
        <title>Metabolic and evolutionary patterns in the extreme acidophile Ferroplasma acidiphilum.</title>
        <authorList>
            <person name="Golyshina O.V."/>
            <person name="Kozyavkin S.A."/>
            <person name="Tatusov R.L."/>
            <person name="Slesarev A.I."/>
            <person name="Golyshin P.N."/>
        </authorList>
    </citation>
    <scope>NUCLEOTIDE SEQUENCE [LARGE SCALE GENOMIC DNA]</scope>
    <source>
        <strain evidence="8">Y</strain>
    </source>
</reference>
<feature type="transmembrane region" description="Helical" evidence="6">
    <location>
        <begin position="360"/>
        <end position="384"/>
    </location>
</feature>
<evidence type="ECO:0000313" key="8">
    <source>
        <dbReference type="Proteomes" id="UP000192050"/>
    </source>
</evidence>
<evidence type="ECO:0000313" key="7">
    <source>
        <dbReference type="EMBL" id="ARD84153.1"/>
    </source>
</evidence>
<dbReference type="PIRSF" id="PIRSF006060">
    <property type="entry name" value="AA_transporter"/>
    <property type="match status" value="1"/>
</dbReference>
<keyword evidence="3 6" id="KW-0812">Transmembrane</keyword>
<protein>
    <submittedName>
        <fullName evidence="7">Amino acid transporter</fullName>
    </submittedName>
</protein>
<feature type="transmembrane region" description="Helical" evidence="6">
    <location>
        <begin position="122"/>
        <end position="143"/>
    </location>
</feature>
<dbReference type="PANTHER" id="PTHR42770">
    <property type="entry name" value="AMINO ACID TRANSPORTER-RELATED"/>
    <property type="match status" value="1"/>
</dbReference>
<keyword evidence="8" id="KW-1185">Reference proteome</keyword>
<dbReference type="PANTHER" id="PTHR42770:SF11">
    <property type="entry name" value="INNER MEMBRANE TRANSPORT PROTEIN YBAT"/>
    <property type="match status" value="1"/>
</dbReference>
<keyword evidence="5 6" id="KW-0472">Membrane</keyword>
<dbReference type="InterPro" id="IPR050367">
    <property type="entry name" value="APC_superfamily"/>
</dbReference>
<dbReference type="Proteomes" id="UP000192050">
    <property type="component" value="Chromosome"/>
</dbReference>
<feature type="transmembrane region" description="Helical" evidence="6">
    <location>
        <begin position="188"/>
        <end position="213"/>
    </location>
</feature>
<dbReference type="GO" id="GO:0005886">
    <property type="term" value="C:plasma membrane"/>
    <property type="evidence" value="ECO:0007669"/>
    <property type="project" value="UniProtKB-SubCell"/>
</dbReference>
<feature type="transmembrane region" description="Helical" evidence="6">
    <location>
        <begin position="277"/>
        <end position="294"/>
    </location>
</feature>
<feature type="transmembrane region" description="Helical" evidence="6">
    <location>
        <begin position="233"/>
        <end position="257"/>
    </location>
</feature>
<proteinExistence type="predicted"/>
<dbReference type="KEGG" id="fai:FAD_0228"/>
<evidence type="ECO:0000256" key="2">
    <source>
        <dbReference type="ARBA" id="ARBA00022475"/>
    </source>
</evidence>
<evidence type="ECO:0000256" key="1">
    <source>
        <dbReference type="ARBA" id="ARBA00004651"/>
    </source>
</evidence>
<evidence type="ECO:0000256" key="4">
    <source>
        <dbReference type="ARBA" id="ARBA00022989"/>
    </source>
</evidence>
<feature type="transmembrane region" description="Helical" evidence="6">
    <location>
        <begin position="155"/>
        <end position="176"/>
    </location>
</feature>
<dbReference type="STRING" id="74969.FAD_0228"/>
<dbReference type="RefSeq" id="WP_081141421.1">
    <property type="nucleotide sequence ID" value="NZ_CP015363.1"/>
</dbReference>
<name>A0A1V0N207_9ARCH</name>
<dbReference type="OrthoDB" id="377754at2157"/>
<dbReference type="InterPro" id="IPR002293">
    <property type="entry name" value="AA/rel_permease1"/>
</dbReference>
<sequence length="472" mass="50675">MADNLKRNILGTNRLVWQGWGMTAPAADIAYLLGGIALVALGATPLSILVGFLIYLTILNTSYRFSSKYVSAGSDFTYVGKSIGGFMATFEGWNLLFGTIFAYAGFGMLGLAGFFGIFDSKILTGGLWIPIVLALNVITFIILYKGIRFSTNYQIITGIAEFIILIAGGIGLVILAGKNNTLAVFSPFIASGGIIGFAHSLTLSVVTFIGLSIALTAISEEAHIPKKTVPKSLLISSIIIGVTIVFLSYAMTVAWGPSRMLSFGNSVDNGLVLFRELSPIMFGLLFIFTVNSFMGNNISMGTSMTRIFYAFSRDNIIFPGIFSRTDKNGTPVYTTIFILAISVFLCMVFGIYFGPIDGGYVLLFADAFFSFLIRSISSSSLIISTFKAGKINKKTLTGYLIAPVISIVALIAVLASNFFPLPAYPYNFASVLGIVIIVVVLAITLITWIKRPDTVKNAGSTTVEETPADAVD</sequence>
<feature type="transmembrane region" description="Helical" evidence="6">
    <location>
        <begin position="396"/>
        <end position="416"/>
    </location>
</feature>
<evidence type="ECO:0000256" key="3">
    <source>
        <dbReference type="ARBA" id="ARBA00022692"/>
    </source>
</evidence>
<gene>
    <name evidence="7" type="ORF">FAD_0228</name>
</gene>
<dbReference type="GeneID" id="31675737"/>
<feature type="transmembrane region" description="Helical" evidence="6">
    <location>
        <begin position="29"/>
        <end position="58"/>
    </location>
</feature>